<sequence length="290" mass="33372">MVSRSAPLPRLDINGRAFVYLEAGKLLYIVYLDEFGHIGPYLSSTDKSHKTHPVFGLGGVVLPYTEVRKFSTYFYQLKNRLLDYELKNSGIHPAKWEKKGASLYTVTNVTKYRQLRQATFRLLNKVKASGGFIIYVGIEKERRVDGHDSKRLYHSVLREVIKCIDQECEQRDAKFMLILDQQEENVLRGEIVETASVAMFGDDARYRLIEPPVQVESHLYQTVQCADWLCGLFGRLAHYECEPTVKADYKAIHDYFDNCIHQVSTRSGIKKLKSRPTAHNLQKLVDKFSS</sequence>
<dbReference type="RefSeq" id="WP_000254716.1">
    <property type="nucleotide sequence ID" value="NZ_AP018677.1"/>
</dbReference>
<dbReference type="OMA" id="DWICALI"/>
<dbReference type="KEGG" id="vcq:EN18_00910"/>
<organism evidence="1">
    <name type="scientific">Vibrio cholerae</name>
    <dbReference type="NCBI Taxonomy" id="666"/>
    <lineage>
        <taxon>Bacteria</taxon>
        <taxon>Pseudomonadati</taxon>
        <taxon>Pseudomonadota</taxon>
        <taxon>Gammaproteobacteria</taxon>
        <taxon>Vibrionales</taxon>
        <taxon>Vibrionaceae</taxon>
        <taxon>Vibrio</taxon>
    </lineage>
</organism>
<dbReference type="EMBL" id="KF680548">
    <property type="protein sequence ID" value="AHC32167.1"/>
    <property type="molecule type" value="Genomic_DNA"/>
</dbReference>
<dbReference type="Proteomes" id="UP000471242">
    <property type="component" value="Unassembled WGS sequence"/>
</dbReference>
<evidence type="ECO:0000313" key="1">
    <source>
        <dbReference type="EMBL" id="AHC32167.1"/>
    </source>
</evidence>
<dbReference type="EMBL" id="JAHBND010000302">
    <property type="protein sequence ID" value="MBS7673043.1"/>
    <property type="molecule type" value="Genomic_DNA"/>
</dbReference>
<evidence type="ECO:0000313" key="2">
    <source>
        <dbReference type="EMBL" id="MBS7673043.1"/>
    </source>
</evidence>
<dbReference type="AlphaFoldDB" id="A0A085SHY4"/>
<dbReference type="EMBL" id="QZRB01000058">
    <property type="protein sequence ID" value="MVD25539.1"/>
    <property type="molecule type" value="Genomic_DNA"/>
</dbReference>
<dbReference type="PATRIC" id="fig|666.1969.peg.3720"/>
<reference evidence="1" key="1">
    <citation type="submission" date="2013-09" db="EMBL/GenBank/DDBJ databases">
        <authorList>
            <person name="Zhang C.C."/>
            <person name="Pang B."/>
            <person name="Zhou Z.M."/>
        </authorList>
    </citation>
    <scope>NUCLEOTIDE SEQUENCE</scope>
    <source>
        <strain evidence="1">JX20062026</strain>
    </source>
</reference>
<reference evidence="3 4" key="3">
    <citation type="submission" date="2018-09" db="EMBL/GenBank/DDBJ databases">
        <title>Genomic epidemiology reveals two lineages of Vibrio cholerae that can cause global cholera epidemics despite absence of cholera toxin gene.</title>
        <authorList>
            <person name="Wang H."/>
            <person name="Zen W."/>
            <person name="Yu H."/>
            <person name="Zhang W."/>
            <person name="Pan J."/>
            <person name="Yang C."/>
            <person name="Cui Y."/>
        </authorList>
    </citation>
    <scope>NUCLEOTIDE SEQUENCE [LARGE SCALE GENOMIC DNA]</scope>
    <source>
        <strain evidence="3 4">00-1_S85</strain>
    </source>
</reference>
<dbReference type="Pfam" id="PF12686">
    <property type="entry name" value="DUF3800"/>
    <property type="match status" value="1"/>
</dbReference>
<dbReference type="InterPro" id="IPR024524">
    <property type="entry name" value="DUF3800"/>
</dbReference>
<name>A0A085SHY4_VIBCL</name>
<accession>A0A085SHY4</accession>
<reference evidence="2" key="4">
    <citation type="submission" date="2021-05" db="EMBL/GenBank/DDBJ databases">
        <authorList>
            <person name="Stine C."/>
        </authorList>
    </citation>
    <scope>NUCLEOTIDE SEQUENCE</scope>
    <source>
        <strain evidence="2">TDS0091212</strain>
    </source>
</reference>
<protein>
    <submittedName>
        <fullName evidence="2">DUF3800 domain-containing protein</fullName>
    </submittedName>
</protein>
<dbReference type="Proteomes" id="UP001196338">
    <property type="component" value="Unassembled WGS sequence"/>
</dbReference>
<proteinExistence type="predicted"/>
<reference evidence="2" key="5">
    <citation type="submission" date="2023-08" db="EMBL/GenBank/DDBJ databases">
        <title>Vibrio cholerae Outbreaks in Tanzania Exemplify Founder Flush: Simultaneous Increases in Population Size and Genetic Diversity.</title>
        <authorList>
            <person name="Debes A.K."/>
            <person name="Mohammed A."/>
            <person name="Maseke I."/>
            <person name="Almeida M."/>
            <person name="Li S."/>
            <person name="Matimba H."/>
            <person name="Joachim A."/>
            <person name="Mizinduko M."/>
            <person name="Nyanga S."/>
            <person name="Kelly M."/>
            <person name="Kachwamba Y."/>
            <person name="Schaffer A.M."/>
            <person name="Nyanga A.S."/>
            <person name="Mghamba J."/>
            <person name="Mosha F.S."/>
            <person name="Sack D.A."/>
            <person name="Stine O.C."/>
        </authorList>
    </citation>
    <scope>NUCLEOTIDE SEQUENCE</scope>
    <source>
        <strain evidence="2">TDS0091212</strain>
    </source>
</reference>
<evidence type="ECO:0000313" key="3">
    <source>
        <dbReference type="EMBL" id="MVD25539.1"/>
    </source>
</evidence>
<gene>
    <name evidence="3" type="ORF">D6U24_19680</name>
    <name evidence="2" type="ORF">KIN13_06295</name>
</gene>
<reference evidence="1" key="2">
    <citation type="journal article" date="2014" name="Infect. Genet. Evol.">
        <title>The purifying trend in the chromosomal integron in Vibrio cholerae strains during the seventh pandemic.</title>
        <authorList>
            <person name="Zhang C."/>
            <person name="Pang B."/>
            <person name="Zhou Z."/>
            <person name="Wang H."/>
            <person name="Zhou H."/>
            <person name="Lu X."/>
            <person name="Du P."/>
            <person name="Zhang L."/>
            <person name="Li J."/>
            <person name="Cui Z."/>
            <person name="Chen C."/>
            <person name="Stokes H.W."/>
            <person name="Kan B."/>
        </authorList>
    </citation>
    <scope>NUCLEOTIDE SEQUENCE</scope>
    <source>
        <strain evidence="1">JX20062026</strain>
    </source>
</reference>
<evidence type="ECO:0000313" key="4">
    <source>
        <dbReference type="Proteomes" id="UP000471242"/>
    </source>
</evidence>